<name>A0AAD5DEW1_AMBAR</name>
<proteinExistence type="predicted"/>
<dbReference type="PANTHER" id="PTHR12224:SF15">
    <property type="entry name" value="BETA-1,4-MANNOSYL-GLYCOPROTEIN 4-BETA-N-ACETYLGLUCOSAMINYLTRANSFERASE"/>
    <property type="match status" value="1"/>
</dbReference>
<sequence>MTSALSKFLEMAEGGSRYCSKMSDDVCAHICNEDSGKPSTMARIRCILRGLELKTIIFLLIMVPIIIFGLYVHGQKVSYFLRPLWESPPKPFNEIPHYYHENVSMENLCELHGWGSVSSQGVCLMQFCSLITSFGME</sequence>
<feature type="non-terminal residue" evidence="2">
    <location>
        <position position="1"/>
    </location>
</feature>
<dbReference type="AlphaFoldDB" id="A0AAD5DEW1"/>
<keyword evidence="3" id="KW-1185">Reference proteome</keyword>
<reference evidence="2" key="1">
    <citation type="submission" date="2022-06" db="EMBL/GenBank/DDBJ databases">
        <title>Uncovering the hologenomic basis of an extraordinary plant invasion.</title>
        <authorList>
            <person name="Bieker V.C."/>
            <person name="Martin M.D."/>
            <person name="Gilbert T."/>
            <person name="Hodgins K."/>
            <person name="Battlay P."/>
            <person name="Petersen B."/>
            <person name="Wilson J."/>
        </authorList>
    </citation>
    <scope>NUCLEOTIDE SEQUENCE</scope>
    <source>
        <strain evidence="2">AA19_3_7</strain>
        <tissue evidence="2">Leaf</tissue>
    </source>
</reference>
<keyword evidence="1" id="KW-0472">Membrane</keyword>
<feature type="transmembrane region" description="Helical" evidence="1">
    <location>
        <begin position="51"/>
        <end position="72"/>
    </location>
</feature>
<evidence type="ECO:0000313" key="3">
    <source>
        <dbReference type="Proteomes" id="UP001206925"/>
    </source>
</evidence>
<comment type="caution">
    <text evidence="2">The sequence shown here is derived from an EMBL/GenBank/DDBJ whole genome shotgun (WGS) entry which is preliminary data.</text>
</comment>
<gene>
    <name evidence="2" type="ORF">M8C21_019480</name>
</gene>
<dbReference type="GO" id="GO:0016020">
    <property type="term" value="C:membrane"/>
    <property type="evidence" value="ECO:0007669"/>
    <property type="project" value="InterPro"/>
</dbReference>
<keyword evidence="1" id="KW-0812">Transmembrane</keyword>
<dbReference type="InterPro" id="IPR006813">
    <property type="entry name" value="Glyco_trans_17"/>
</dbReference>
<dbReference type="Pfam" id="PF04724">
    <property type="entry name" value="Glyco_transf_17"/>
    <property type="match status" value="1"/>
</dbReference>
<evidence type="ECO:0000313" key="2">
    <source>
        <dbReference type="EMBL" id="KAI7758115.1"/>
    </source>
</evidence>
<dbReference type="Proteomes" id="UP001206925">
    <property type="component" value="Unassembled WGS sequence"/>
</dbReference>
<organism evidence="2 3">
    <name type="scientific">Ambrosia artemisiifolia</name>
    <name type="common">Common ragweed</name>
    <dbReference type="NCBI Taxonomy" id="4212"/>
    <lineage>
        <taxon>Eukaryota</taxon>
        <taxon>Viridiplantae</taxon>
        <taxon>Streptophyta</taxon>
        <taxon>Embryophyta</taxon>
        <taxon>Tracheophyta</taxon>
        <taxon>Spermatophyta</taxon>
        <taxon>Magnoliopsida</taxon>
        <taxon>eudicotyledons</taxon>
        <taxon>Gunneridae</taxon>
        <taxon>Pentapetalae</taxon>
        <taxon>asterids</taxon>
        <taxon>campanulids</taxon>
        <taxon>Asterales</taxon>
        <taxon>Asteraceae</taxon>
        <taxon>Asteroideae</taxon>
        <taxon>Heliantheae alliance</taxon>
        <taxon>Heliantheae</taxon>
        <taxon>Ambrosia</taxon>
    </lineage>
</organism>
<dbReference type="GO" id="GO:0003830">
    <property type="term" value="F:beta-1,4-mannosylglycoprotein 4-beta-N-acetylglucosaminyltransferase activity"/>
    <property type="evidence" value="ECO:0007669"/>
    <property type="project" value="InterPro"/>
</dbReference>
<accession>A0AAD5DEW1</accession>
<protein>
    <submittedName>
        <fullName evidence="2">Uncharacterized protein</fullName>
    </submittedName>
</protein>
<evidence type="ECO:0000256" key="1">
    <source>
        <dbReference type="SAM" id="Phobius"/>
    </source>
</evidence>
<dbReference type="PANTHER" id="PTHR12224">
    <property type="entry name" value="BETA-1,4-MANNOSYL-GLYCOPROTEIN BETA-1,4-N-ACETYLGLUCOSAMINYL-TRANSFERASE"/>
    <property type="match status" value="1"/>
</dbReference>
<dbReference type="EMBL" id="JAMZMK010000027">
    <property type="protein sequence ID" value="KAI7758115.1"/>
    <property type="molecule type" value="Genomic_DNA"/>
</dbReference>
<dbReference type="GO" id="GO:0006044">
    <property type="term" value="P:N-acetylglucosamine metabolic process"/>
    <property type="evidence" value="ECO:0007669"/>
    <property type="project" value="TreeGrafter"/>
</dbReference>
<keyword evidence="1" id="KW-1133">Transmembrane helix</keyword>